<sequence>MFAIVDNLFTPKLAGISYSDDIVIK</sequence>
<accession>A0A382GJ41</accession>
<organism evidence="1">
    <name type="scientific">marine metagenome</name>
    <dbReference type="NCBI Taxonomy" id="408172"/>
    <lineage>
        <taxon>unclassified sequences</taxon>
        <taxon>metagenomes</taxon>
        <taxon>ecological metagenomes</taxon>
    </lineage>
</organism>
<protein>
    <submittedName>
        <fullName evidence="1">Uncharacterized protein</fullName>
    </submittedName>
</protein>
<dbReference type="EMBL" id="UINC01055834">
    <property type="protein sequence ID" value="SVB75170.1"/>
    <property type="molecule type" value="Genomic_DNA"/>
</dbReference>
<reference evidence="1" key="1">
    <citation type="submission" date="2018-05" db="EMBL/GenBank/DDBJ databases">
        <authorList>
            <person name="Lanie J.A."/>
            <person name="Ng W.-L."/>
            <person name="Kazmierczak K.M."/>
            <person name="Andrzejewski T.M."/>
            <person name="Davidsen T.M."/>
            <person name="Wayne K.J."/>
            <person name="Tettelin H."/>
            <person name="Glass J.I."/>
            <person name="Rusch D."/>
            <person name="Podicherti R."/>
            <person name="Tsui H.-C.T."/>
            <person name="Winkler M.E."/>
        </authorList>
    </citation>
    <scope>NUCLEOTIDE SEQUENCE</scope>
</reference>
<gene>
    <name evidence="1" type="ORF">METZ01_LOCUS228024</name>
</gene>
<dbReference type="AlphaFoldDB" id="A0A382GJ41"/>
<name>A0A382GJ41_9ZZZZ</name>
<evidence type="ECO:0000313" key="1">
    <source>
        <dbReference type="EMBL" id="SVB75170.1"/>
    </source>
</evidence>
<proteinExistence type="predicted"/>